<comment type="caution">
    <text evidence="4">The sequence shown here is derived from an EMBL/GenBank/DDBJ whole genome shotgun (WGS) entry which is preliminary data.</text>
</comment>
<dbReference type="OrthoDB" id="9788221at2"/>
<dbReference type="GO" id="GO:0016853">
    <property type="term" value="F:isomerase activity"/>
    <property type="evidence" value="ECO:0007669"/>
    <property type="project" value="UniProtKB-KW"/>
</dbReference>
<dbReference type="PANTHER" id="PTHR13774:SF17">
    <property type="entry name" value="PHENAZINE BIOSYNTHESIS-LIKE DOMAIN-CONTAINING PROTEIN"/>
    <property type="match status" value="1"/>
</dbReference>
<evidence type="ECO:0000256" key="3">
    <source>
        <dbReference type="PIRSR" id="PIRSR016184-1"/>
    </source>
</evidence>
<dbReference type="EMBL" id="VKGK01000023">
    <property type="protein sequence ID" value="TRY13021.1"/>
    <property type="molecule type" value="Genomic_DNA"/>
</dbReference>
<comment type="similarity">
    <text evidence="1">Belongs to the PhzF family.</text>
</comment>
<reference evidence="5" key="1">
    <citation type="submission" date="2019-07" db="EMBL/GenBank/DDBJ databases">
        <title>Shewanella sp. YLB-08 draft genomic sequence.</title>
        <authorList>
            <person name="Yu L."/>
        </authorList>
    </citation>
    <scope>NUCLEOTIDE SEQUENCE [LARGE SCALE GENOMIC DNA]</scope>
    <source>
        <strain evidence="5">JCM 20706</strain>
    </source>
</reference>
<dbReference type="SUPFAM" id="SSF54506">
    <property type="entry name" value="Diaminopimelate epimerase-like"/>
    <property type="match status" value="1"/>
</dbReference>
<dbReference type="AlphaFoldDB" id="A0A553JKP1"/>
<evidence type="ECO:0000256" key="2">
    <source>
        <dbReference type="ARBA" id="ARBA00023235"/>
    </source>
</evidence>
<protein>
    <submittedName>
        <fullName evidence="4">PhzF family phenazine biosynthesis protein</fullName>
    </submittedName>
</protein>
<dbReference type="InterPro" id="IPR003719">
    <property type="entry name" value="Phenazine_PhzF-like"/>
</dbReference>
<dbReference type="Proteomes" id="UP000318126">
    <property type="component" value="Unassembled WGS sequence"/>
</dbReference>
<dbReference type="PANTHER" id="PTHR13774">
    <property type="entry name" value="PHENAZINE BIOSYNTHESIS PROTEIN"/>
    <property type="match status" value="1"/>
</dbReference>
<keyword evidence="5" id="KW-1185">Reference proteome</keyword>
<dbReference type="GO" id="GO:0005737">
    <property type="term" value="C:cytoplasm"/>
    <property type="evidence" value="ECO:0007669"/>
    <property type="project" value="TreeGrafter"/>
</dbReference>
<keyword evidence="2" id="KW-0413">Isomerase</keyword>
<proteinExistence type="inferred from homology"/>
<dbReference type="RefSeq" id="WP_144041428.1">
    <property type="nucleotide sequence ID" value="NZ_BMPL01000039.1"/>
</dbReference>
<feature type="active site" evidence="3">
    <location>
        <position position="46"/>
    </location>
</feature>
<sequence length="270" mass="29939">MNLKIHIIDAFTDVRFKGNSAAVIITDSWLSDELMQSIAVENNLSETAFLKQLTPKQYQIRWFSPLTEIDFCGHATLAASFVIFKENQTVEEISFMAKAVGELTVTKGHDGYIQMCFPNLVPKAVTDVPQDLLDGLSIKPVEVLLNQQAYIVVYRDEAEVLSVQKSDEHLKRLAPFDVAVTASTDSGKREYDFVSRYFWPANGGGEDPVTGSIHAGLAPYWSQKLAKSELIAYQASTRGGLLLCRVEADKVYISGKAVQYLEGVIYMGSI</sequence>
<name>A0A553JKP1_SHEHA</name>
<evidence type="ECO:0000313" key="5">
    <source>
        <dbReference type="Proteomes" id="UP000318126"/>
    </source>
</evidence>
<evidence type="ECO:0000313" key="4">
    <source>
        <dbReference type="EMBL" id="TRY13021.1"/>
    </source>
</evidence>
<organism evidence="4 5">
    <name type="scientific">Shewanella hanedai</name>
    <name type="common">Alteromonas hanedai</name>
    <dbReference type="NCBI Taxonomy" id="25"/>
    <lineage>
        <taxon>Bacteria</taxon>
        <taxon>Pseudomonadati</taxon>
        <taxon>Pseudomonadota</taxon>
        <taxon>Gammaproteobacteria</taxon>
        <taxon>Alteromonadales</taxon>
        <taxon>Shewanellaceae</taxon>
        <taxon>Shewanella</taxon>
    </lineage>
</organism>
<dbReference type="Gene3D" id="3.10.310.10">
    <property type="entry name" value="Diaminopimelate Epimerase, Chain A, domain 1"/>
    <property type="match status" value="2"/>
</dbReference>
<dbReference type="PIRSF" id="PIRSF016184">
    <property type="entry name" value="PhzC_PhzF"/>
    <property type="match status" value="1"/>
</dbReference>
<dbReference type="NCBIfam" id="TIGR00654">
    <property type="entry name" value="PhzF_family"/>
    <property type="match status" value="1"/>
</dbReference>
<evidence type="ECO:0000256" key="1">
    <source>
        <dbReference type="ARBA" id="ARBA00008270"/>
    </source>
</evidence>
<accession>A0A553JKP1</accession>
<dbReference type="Pfam" id="PF02567">
    <property type="entry name" value="PhzC-PhzF"/>
    <property type="match status" value="1"/>
</dbReference>
<gene>
    <name evidence="4" type="ORF">FN961_17270</name>
</gene>